<protein>
    <submittedName>
        <fullName evidence="2 3">Uncharacterized protein</fullName>
    </submittedName>
</protein>
<evidence type="ECO:0000313" key="4">
    <source>
        <dbReference type="Proteomes" id="UP000008810"/>
    </source>
</evidence>
<reference evidence="3" key="3">
    <citation type="submission" date="2018-08" db="UniProtKB">
        <authorList>
            <consortium name="EnsemblPlants"/>
        </authorList>
    </citation>
    <scope>IDENTIFICATION</scope>
    <source>
        <strain evidence="3">cv. Bd21</strain>
    </source>
</reference>
<organism evidence="2">
    <name type="scientific">Brachypodium distachyon</name>
    <name type="common">Purple false brome</name>
    <name type="synonym">Trachynia distachya</name>
    <dbReference type="NCBI Taxonomy" id="15368"/>
    <lineage>
        <taxon>Eukaryota</taxon>
        <taxon>Viridiplantae</taxon>
        <taxon>Streptophyta</taxon>
        <taxon>Embryophyta</taxon>
        <taxon>Tracheophyta</taxon>
        <taxon>Spermatophyta</taxon>
        <taxon>Magnoliopsida</taxon>
        <taxon>Liliopsida</taxon>
        <taxon>Poales</taxon>
        <taxon>Poaceae</taxon>
        <taxon>BOP clade</taxon>
        <taxon>Pooideae</taxon>
        <taxon>Stipodae</taxon>
        <taxon>Brachypodieae</taxon>
        <taxon>Brachypodium</taxon>
    </lineage>
</organism>
<accession>A0A0Q3G4E2</accession>
<dbReference type="Gramene" id="KQK05373">
    <property type="protein sequence ID" value="KQK05373"/>
    <property type="gene ID" value="BRADI_2g19723v3"/>
</dbReference>
<evidence type="ECO:0000313" key="2">
    <source>
        <dbReference type="EMBL" id="KQK05373.1"/>
    </source>
</evidence>
<reference evidence="2 3" key="1">
    <citation type="journal article" date="2010" name="Nature">
        <title>Genome sequencing and analysis of the model grass Brachypodium distachyon.</title>
        <authorList>
            <consortium name="International Brachypodium Initiative"/>
        </authorList>
    </citation>
    <scope>NUCLEOTIDE SEQUENCE [LARGE SCALE GENOMIC DNA]</scope>
    <source>
        <strain evidence="2 3">Bd21</strain>
    </source>
</reference>
<gene>
    <name evidence="2" type="ORF">BRADI_2g19723v3</name>
</gene>
<sequence>MAHHLFLLARALPSPELDFLRSPRCAPRCNSPTPSSPHGWIADAKSSRPPSGPRRLHAPWPPWTARGEARHLLLSTAAPRTSLPTAGRERRHPISSLREIRRAAARIRSAPPGSGASLHTVTPWSQVGFFWLFDSSGGMDERGLQRRHELEGSGLDVNRYQFRISSALVSQGGGCLTGQLLHLELA</sequence>
<feature type="region of interest" description="Disordered" evidence="1">
    <location>
        <begin position="29"/>
        <end position="61"/>
    </location>
</feature>
<dbReference type="InParanoid" id="A0A0Q3G4E2"/>
<dbReference type="ExpressionAtlas" id="A0A0Q3G4E2">
    <property type="expression patterns" value="baseline"/>
</dbReference>
<proteinExistence type="predicted"/>
<name>A0A0Q3G4E2_BRADI</name>
<keyword evidence="4" id="KW-1185">Reference proteome</keyword>
<evidence type="ECO:0000313" key="3">
    <source>
        <dbReference type="EnsemblPlants" id="KQK05373"/>
    </source>
</evidence>
<dbReference type="Proteomes" id="UP000008810">
    <property type="component" value="Chromosome 2"/>
</dbReference>
<dbReference type="AlphaFoldDB" id="A0A0Q3G4E2"/>
<reference evidence="2" key="2">
    <citation type="submission" date="2017-06" db="EMBL/GenBank/DDBJ databases">
        <title>WGS assembly of Brachypodium distachyon.</title>
        <authorList>
            <consortium name="The International Brachypodium Initiative"/>
            <person name="Lucas S."/>
            <person name="Harmon-Smith M."/>
            <person name="Lail K."/>
            <person name="Tice H."/>
            <person name="Grimwood J."/>
            <person name="Bruce D."/>
            <person name="Barry K."/>
            <person name="Shu S."/>
            <person name="Lindquist E."/>
            <person name="Wang M."/>
            <person name="Pitluck S."/>
            <person name="Vogel J.P."/>
            <person name="Garvin D.F."/>
            <person name="Mockler T.C."/>
            <person name="Schmutz J."/>
            <person name="Rokhsar D."/>
            <person name="Bevan M.W."/>
        </authorList>
    </citation>
    <scope>NUCLEOTIDE SEQUENCE</scope>
    <source>
        <strain evidence="2">Bd21</strain>
    </source>
</reference>
<dbReference type="EMBL" id="CM000881">
    <property type="protein sequence ID" value="KQK05373.1"/>
    <property type="molecule type" value="Genomic_DNA"/>
</dbReference>
<evidence type="ECO:0000256" key="1">
    <source>
        <dbReference type="SAM" id="MobiDB-lite"/>
    </source>
</evidence>
<dbReference type="EnsemblPlants" id="KQK05373">
    <property type="protein sequence ID" value="KQK05373"/>
    <property type="gene ID" value="BRADI_2g19723v3"/>
</dbReference>